<protein>
    <submittedName>
        <fullName evidence="1">Uncharacterized protein</fullName>
    </submittedName>
</protein>
<evidence type="ECO:0000313" key="1">
    <source>
        <dbReference type="EMBL" id="GIY97298.1"/>
    </source>
</evidence>
<sequence length="101" mass="10823">MTFFVIVSDGLAHNNEDIRPRRGHTARIRRSTAFHTETQGGEAVIKSFGCGKTSKRVIVCCSLSAGTVEKTRRDSGCSTCRAVAGAAHARDDSAGSIRSLR</sequence>
<organism evidence="1 2">
    <name type="scientific">Caerostris extrusa</name>
    <name type="common">Bark spider</name>
    <name type="synonym">Caerostris bankana</name>
    <dbReference type="NCBI Taxonomy" id="172846"/>
    <lineage>
        <taxon>Eukaryota</taxon>
        <taxon>Metazoa</taxon>
        <taxon>Ecdysozoa</taxon>
        <taxon>Arthropoda</taxon>
        <taxon>Chelicerata</taxon>
        <taxon>Arachnida</taxon>
        <taxon>Araneae</taxon>
        <taxon>Araneomorphae</taxon>
        <taxon>Entelegynae</taxon>
        <taxon>Araneoidea</taxon>
        <taxon>Araneidae</taxon>
        <taxon>Caerostris</taxon>
    </lineage>
</organism>
<gene>
    <name evidence="1" type="ORF">CEXT_280151</name>
</gene>
<dbReference type="AlphaFoldDB" id="A0AAV4XSG9"/>
<name>A0AAV4XSG9_CAEEX</name>
<accession>A0AAV4XSG9</accession>
<evidence type="ECO:0000313" key="2">
    <source>
        <dbReference type="Proteomes" id="UP001054945"/>
    </source>
</evidence>
<keyword evidence="2" id="KW-1185">Reference proteome</keyword>
<proteinExistence type="predicted"/>
<dbReference type="Proteomes" id="UP001054945">
    <property type="component" value="Unassembled WGS sequence"/>
</dbReference>
<comment type="caution">
    <text evidence="1">The sequence shown here is derived from an EMBL/GenBank/DDBJ whole genome shotgun (WGS) entry which is preliminary data.</text>
</comment>
<dbReference type="EMBL" id="BPLR01018148">
    <property type="protein sequence ID" value="GIY97298.1"/>
    <property type="molecule type" value="Genomic_DNA"/>
</dbReference>
<reference evidence="1 2" key="1">
    <citation type="submission" date="2021-06" db="EMBL/GenBank/DDBJ databases">
        <title>Caerostris extrusa draft genome.</title>
        <authorList>
            <person name="Kono N."/>
            <person name="Arakawa K."/>
        </authorList>
    </citation>
    <scope>NUCLEOTIDE SEQUENCE [LARGE SCALE GENOMIC DNA]</scope>
</reference>